<dbReference type="Proteomes" id="UP000607559">
    <property type="component" value="Unassembled WGS sequence"/>
</dbReference>
<reference evidence="2" key="2">
    <citation type="submission" date="2020-09" db="EMBL/GenBank/DDBJ databases">
        <authorList>
            <person name="Sun Q."/>
            <person name="Zhou Y."/>
        </authorList>
    </citation>
    <scope>NUCLEOTIDE SEQUENCE</scope>
    <source>
        <strain evidence="2">CGMCC 1.15448</strain>
    </source>
</reference>
<dbReference type="Pfam" id="PF19783">
    <property type="entry name" value="DUF6268"/>
    <property type="match status" value="1"/>
</dbReference>
<dbReference type="AlphaFoldDB" id="A0A8J2UID1"/>
<accession>A0A8J2UID1</accession>
<feature type="domain" description="DUF6268" evidence="1">
    <location>
        <begin position="94"/>
        <end position="303"/>
    </location>
</feature>
<gene>
    <name evidence="2" type="ORF">GCM10011511_50340</name>
</gene>
<dbReference type="InterPro" id="IPR046235">
    <property type="entry name" value="DUF6268"/>
</dbReference>
<sequence length="305" mass="33980">MKKRLFLAGFLLPVLCYSQSPDSSVKSIPPALRLGSVSFSDQAAPISAGGNTFVMQQPVADISIPVYKNFSSPHPLIIKTGLRYEGLLLSNEKNIGSNNFHALTLPLLLSYSITRSFNLSLIGMATVSSDFKRNFDVQDMIYTAGVRIGFRPNNSLRYGVTLTYISNYSGKFLIPVPDIEWEINKRLSLSAVIPARVSLKYKLNQTQSFGITSGYTGGMYLLNDAATKQYLHLQQFSGGLVYDLHLTRRLKLDLMAGHTFVQRLETFNMDQKVSFDGFGKLGDRVSNVSYQQNSFNFQGGLSYQF</sequence>
<evidence type="ECO:0000259" key="1">
    <source>
        <dbReference type="Pfam" id="PF19783"/>
    </source>
</evidence>
<evidence type="ECO:0000313" key="2">
    <source>
        <dbReference type="EMBL" id="GGB20541.1"/>
    </source>
</evidence>
<proteinExistence type="predicted"/>
<keyword evidence="3" id="KW-1185">Reference proteome</keyword>
<name>A0A8J2UID1_9BACT</name>
<comment type="caution">
    <text evidence="2">The sequence shown here is derived from an EMBL/GenBank/DDBJ whole genome shotgun (WGS) entry which is preliminary data.</text>
</comment>
<evidence type="ECO:0000313" key="3">
    <source>
        <dbReference type="Proteomes" id="UP000607559"/>
    </source>
</evidence>
<reference evidence="2" key="1">
    <citation type="journal article" date="2014" name="Int. J. Syst. Evol. Microbiol.">
        <title>Complete genome sequence of Corynebacterium casei LMG S-19264T (=DSM 44701T), isolated from a smear-ripened cheese.</title>
        <authorList>
            <consortium name="US DOE Joint Genome Institute (JGI-PGF)"/>
            <person name="Walter F."/>
            <person name="Albersmeier A."/>
            <person name="Kalinowski J."/>
            <person name="Ruckert C."/>
        </authorList>
    </citation>
    <scope>NUCLEOTIDE SEQUENCE</scope>
    <source>
        <strain evidence="2">CGMCC 1.15448</strain>
    </source>
</reference>
<dbReference type="EMBL" id="BMJC01000006">
    <property type="protein sequence ID" value="GGB20541.1"/>
    <property type="molecule type" value="Genomic_DNA"/>
</dbReference>
<organism evidence="2 3">
    <name type="scientific">Puia dinghuensis</name>
    <dbReference type="NCBI Taxonomy" id="1792502"/>
    <lineage>
        <taxon>Bacteria</taxon>
        <taxon>Pseudomonadati</taxon>
        <taxon>Bacteroidota</taxon>
        <taxon>Chitinophagia</taxon>
        <taxon>Chitinophagales</taxon>
        <taxon>Chitinophagaceae</taxon>
        <taxon>Puia</taxon>
    </lineage>
</organism>
<protein>
    <recommendedName>
        <fullName evidence="1">DUF6268 domain-containing protein</fullName>
    </recommendedName>
</protein>